<evidence type="ECO:0000313" key="2">
    <source>
        <dbReference type="EMBL" id="ONK76478.1"/>
    </source>
</evidence>
<feature type="region of interest" description="Disordered" evidence="1">
    <location>
        <begin position="34"/>
        <end position="54"/>
    </location>
</feature>
<proteinExistence type="predicted"/>
<feature type="region of interest" description="Disordered" evidence="1">
    <location>
        <begin position="78"/>
        <end position="99"/>
    </location>
</feature>
<sequence length="113" mass="11989">MVCVRRGLEAADGERLKKSGEAGLGRQLRLAEGRGGRAGCRSSTVGSQGSGARVVSVERDGGGRWWWRLGMCVGSSGVRRRERGAGGGQDSDGGGCRDAGRRRWLEMAVGDRR</sequence>
<gene>
    <name evidence="2" type="ORF">A4U43_C03F28480</name>
</gene>
<keyword evidence="3" id="KW-1185">Reference proteome</keyword>
<dbReference type="EMBL" id="CM007383">
    <property type="protein sequence ID" value="ONK76478.1"/>
    <property type="molecule type" value="Genomic_DNA"/>
</dbReference>
<dbReference type="Proteomes" id="UP000243459">
    <property type="component" value="Chromosome 3"/>
</dbReference>
<evidence type="ECO:0000313" key="3">
    <source>
        <dbReference type="Proteomes" id="UP000243459"/>
    </source>
</evidence>
<evidence type="ECO:0000256" key="1">
    <source>
        <dbReference type="SAM" id="MobiDB-lite"/>
    </source>
</evidence>
<feature type="compositionally biased region" description="Gly residues" evidence="1">
    <location>
        <begin position="85"/>
        <end position="97"/>
    </location>
</feature>
<name>A0A5P1FDN8_ASPOF</name>
<accession>A0A5P1FDN8</accession>
<dbReference type="Gramene" id="ONK76478">
    <property type="protein sequence ID" value="ONK76478"/>
    <property type="gene ID" value="A4U43_C03F28480"/>
</dbReference>
<dbReference type="AlphaFoldDB" id="A0A5P1FDN8"/>
<reference evidence="3" key="1">
    <citation type="journal article" date="2017" name="Nat. Commun.">
        <title>The asparagus genome sheds light on the origin and evolution of a young Y chromosome.</title>
        <authorList>
            <person name="Harkess A."/>
            <person name="Zhou J."/>
            <person name="Xu C."/>
            <person name="Bowers J.E."/>
            <person name="Van der Hulst R."/>
            <person name="Ayyampalayam S."/>
            <person name="Mercati F."/>
            <person name="Riccardi P."/>
            <person name="McKain M.R."/>
            <person name="Kakrana A."/>
            <person name="Tang H."/>
            <person name="Ray J."/>
            <person name="Groenendijk J."/>
            <person name="Arikit S."/>
            <person name="Mathioni S.M."/>
            <person name="Nakano M."/>
            <person name="Shan H."/>
            <person name="Telgmann-Rauber A."/>
            <person name="Kanno A."/>
            <person name="Yue Z."/>
            <person name="Chen H."/>
            <person name="Li W."/>
            <person name="Chen Y."/>
            <person name="Xu X."/>
            <person name="Zhang Y."/>
            <person name="Luo S."/>
            <person name="Chen H."/>
            <person name="Gao J."/>
            <person name="Mao Z."/>
            <person name="Pires J.C."/>
            <person name="Luo M."/>
            <person name="Kudrna D."/>
            <person name="Wing R.A."/>
            <person name="Meyers B.C."/>
            <person name="Yi K."/>
            <person name="Kong H."/>
            <person name="Lavrijsen P."/>
            <person name="Sunseri F."/>
            <person name="Falavigna A."/>
            <person name="Ye Y."/>
            <person name="Leebens-Mack J.H."/>
            <person name="Chen G."/>
        </authorList>
    </citation>
    <scope>NUCLEOTIDE SEQUENCE [LARGE SCALE GENOMIC DNA]</scope>
    <source>
        <strain evidence="3">cv. DH0086</strain>
    </source>
</reference>
<protein>
    <submittedName>
        <fullName evidence="2">Uncharacterized protein</fullName>
    </submittedName>
</protein>
<organism evidence="2 3">
    <name type="scientific">Asparagus officinalis</name>
    <name type="common">Garden asparagus</name>
    <dbReference type="NCBI Taxonomy" id="4686"/>
    <lineage>
        <taxon>Eukaryota</taxon>
        <taxon>Viridiplantae</taxon>
        <taxon>Streptophyta</taxon>
        <taxon>Embryophyta</taxon>
        <taxon>Tracheophyta</taxon>
        <taxon>Spermatophyta</taxon>
        <taxon>Magnoliopsida</taxon>
        <taxon>Liliopsida</taxon>
        <taxon>Asparagales</taxon>
        <taxon>Asparagaceae</taxon>
        <taxon>Asparagoideae</taxon>
        <taxon>Asparagus</taxon>
    </lineage>
</organism>